<protein>
    <submittedName>
        <fullName evidence="1">Uncharacterized protein</fullName>
    </submittedName>
</protein>
<name>A0A177B1X3_9BILA</name>
<dbReference type="Proteomes" id="UP000078046">
    <property type="component" value="Unassembled WGS sequence"/>
</dbReference>
<evidence type="ECO:0000313" key="2">
    <source>
        <dbReference type="Proteomes" id="UP000078046"/>
    </source>
</evidence>
<evidence type="ECO:0000313" key="1">
    <source>
        <dbReference type="EMBL" id="OAF68268.1"/>
    </source>
</evidence>
<dbReference type="EMBL" id="LWCA01000479">
    <property type="protein sequence ID" value="OAF68268.1"/>
    <property type="molecule type" value="Genomic_DNA"/>
</dbReference>
<gene>
    <name evidence="1" type="ORF">A3Q56_03996</name>
</gene>
<dbReference type="OrthoDB" id="9909019at2759"/>
<dbReference type="AlphaFoldDB" id="A0A177B1X3"/>
<organism evidence="1 2">
    <name type="scientific">Intoshia linei</name>
    <dbReference type="NCBI Taxonomy" id="1819745"/>
    <lineage>
        <taxon>Eukaryota</taxon>
        <taxon>Metazoa</taxon>
        <taxon>Spiralia</taxon>
        <taxon>Lophotrochozoa</taxon>
        <taxon>Mesozoa</taxon>
        <taxon>Orthonectida</taxon>
        <taxon>Rhopaluridae</taxon>
        <taxon>Intoshia</taxon>
    </lineage>
</organism>
<reference evidence="1 2" key="1">
    <citation type="submission" date="2016-04" db="EMBL/GenBank/DDBJ databases">
        <title>The genome of Intoshia linei affirms orthonectids as highly simplified spiralians.</title>
        <authorList>
            <person name="Mikhailov K.V."/>
            <person name="Slusarev G.S."/>
            <person name="Nikitin M.A."/>
            <person name="Logacheva M.D."/>
            <person name="Penin A."/>
            <person name="Aleoshin V."/>
            <person name="Panchin Y.V."/>
        </authorList>
    </citation>
    <scope>NUCLEOTIDE SEQUENCE [LARGE SCALE GENOMIC DNA]</scope>
    <source>
        <strain evidence="1">Intl2013</strain>
        <tissue evidence="1">Whole animal</tissue>
    </source>
</reference>
<proteinExistence type="predicted"/>
<dbReference type="InterPro" id="IPR039859">
    <property type="entry name" value="PFA4/ZDH16/20/ERF2-like"/>
</dbReference>
<dbReference type="PANTHER" id="PTHR12246">
    <property type="entry name" value="PALMITOYLTRANSFERASE ZDHHC16"/>
    <property type="match status" value="1"/>
</dbReference>
<dbReference type="PROSITE" id="PS50216">
    <property type="entry name" value="DHHC"/>
    <property type="match status" value="1"/>
</dbReference>
<accession>A0A177B1X3</accession>
<comment type="caution">
    <text evidence="1">The sequence shown here is derived from an EMBL/GenBank/DDBJ whole genome shotgun (WGS) entry which is preliminary data.</text>
</comment>
<keyword evidence="2" id="KW-1185">Reference proteome</keyword>
<feature type="non-terminal residue" evidence="1">
    <location>
        <position position="1"/>
    </location>
</feature>
<dbReference type="GO" id="GO:0016409">
    <property type="term" value="F:palmitoyltransferase activity"/>
    <property type="evidence" value="ECO:0007669"/>
    <property type="project" value="InterPro"/>
</dbReference>
<sequence length="160" mass="19066">FKITNQDIDYLNERCQNLPVKMRDYRSFMSPVCKIRVCSKCNIIKPDRAHHCDMCQWYILFFYCKYFLFGSMFTDHKSIKKPYSEFGKNVTLFDLGCKQNFIEVFGIKKRYWFLPVFTSLGNGIEFPIQVQNQNVSKAKIDEHHKITIESDNTRYAELNN</sequence>